<proteinExistence type="predicted"/>
<evidence type="ECO:0000259" key="2">
    <source>
        <dbReference type="Pfam" id="PF01048"/>
    </source>
</evidence>
<keyword evidence="3" id="KW-0378">Hydrolase</keyword>
<evidence type="ECO:0000313" key="3">
    <source>
        <dbReference type="EMBL" id="QDV27826.1"/>
    </source>
</evidence>
<dbReference type="PANTHER" id="PTHR46832:SF2">
    <property type="entry name" value="FUTALOSINE HYDROLASE"/>
    <property type="match status" value="1"/>
</dbReference>
<dbReference type="InterPro" id="IPR035994">
    <property type="entry name" value="Nucleoside_phosphorylase_sf"/>
</dbReference>
<keyword evidence="3" id="KW-0326">Glycosidase</keyword>
<dbReference type="GO" id="GO:0009116">
    <property type="term" value="P:nucleoside metabolic process"/>
    <property type="evidence" value="ECO:0007669"/>
    <property type="project" value="InterPro"/>
</dbReference>
<evidence type="ECO:0000256" key="1">
    <source>
        <dbReference type="NCBIfam" id="TIGR03664"/>
    </source>
</evidence>
<dbReference type="Proteomes" id="UP000318017">
    <property type="component" value="Chromosome"/>
</dbReference>
<dbReference type="NCBIfam" id="TIGR03664">
    <property type="entry name" value="fut_nucase"/>
    <property type="match status" value="1"/>
</dbReference>
<dbReference type="InterPro" id="IPR000845">
    <property type="entry name" value="Nucleoside_phosphorylase_d"/>
</dbReference>
<dbReference type="RefSeq" id="WP_145085820.1">
    <property type="nucleotide sequence ID" value="NZ_CP036298.1"/>
</dbReference>
<evidence type="ECO:0000313" key="4">
    <source>
        <dbReference type="Proteomes" id="UP000318017"/>
    </source>
</evidence>
<dbReference type="GO" id="GO:0009234">
    <property type="term" value="P:menaquinone biosynthetic process"/>
    <property type="evidence" value="ECO:0007669"/>
    <property type="project" value="UniProtKB-UniRule"/>
</dbReference>
<feature type="domain" description="Nucleoside phosphorylase" evidence="2">
    <location>
        <begin position="41"/>
        <end position="221"/>
    </location>
</feature>
<dbReference type="OrthoDB" id="9788270at2"/>
<dbReference type="Gene3D" id="3.40.50.1580">
    <property type="entry name" value="Nucleoside phosphorylase domain"/>
    <property type="match status" value="1"/>
</dbReference>
<dbReference type="KEGG" id="ahel:Q31a_62190"/>
<organism evidence="3 4">
    <name type="scientific">Aureliella helgolandensis</name>
    <dbReference type="NCBI Taxonomy" id="2527968"/>
    <lineage>
        <taxon>Bacteria</taxon>
        <taxon>Pseudomonadati</taxon>
        <taxon>Planctomycetota</taxon>
        <taxon>Planctomycetia</taxon>
        <taxon>Pirellulales</taxon>
        <taxon>Pirellulaceae</taxon>
        <taxon>Aureliella</taxon>
    </lineage>
</organism>
<protein>
    <recommendedName>
        <fullName evidence="1">Futalosine hydrolase</fullName>
        <ecNumber evidence="1">3.2.2.26</ecNumber>
    </recommendedName>
</protein>
<dbReference type="EC" id="3.2.2.26" evidence="1"/>
<dbReference type="GO" id="GO:0019284">
    <property type="term" value="P:L-methionine salvage from S-adenosylmethionine"/>
    <property type="evidence" value="ECO:0007669"/>
    <property type="project" value="TreeGrafter"/>
</dbReference>
<dbReference type="InterPro" id="IPR019963">
    <property type="entry name" value="FL_hydrolase_MqnB"/>
</dbReference>
<dbReference type="EMBL" id="CP036298">
    <property type="protein sequence ID" value="QDV27826.1"/>
    <property type="molecule type" value="Genomic_DNA"/>
</dbReference>
<name>A0A518GGU9_9BACT</name>
<dbReference type="Pfam" id="PF01048">
    <property type="entry name" value="PNP_UDP_1"/>
    <property type="match status" value="1"/>
</dbReference>
<dbReference type="GO" id="GO:0005829">
    <property type="term" value="C:cytosol"/>
    <property type="evidence" value="ECO:0007669"/>
    <property type="project" value="TreeGrafter"/>
</dbReference>
<sequence>MTTDLILIPTQLERNTLQPYLDEADQHSQSPHTGGTHLQARPQLRIALCGFGPIVSAARAVQLLQTTQAERVWLLGIAGTLTNQLRIGQAYTFDATACYGIGAGTGAAHQSAASMGWKQWPQSPQIGDTLPLTVSPAFHQDSATTAIAKGVLLTCPSASADREDVALRRQAYSDACAEDMEGFSVATACHLLNTPLHIIRGISNQAGDRDHNQWKIDQALRAVGELFLRARDSQPPSQLSPHR</sequence>
<accession>A0A518GGU9</accession>
<dbReference type="SUPFAM" id="SSF53167">
    <property type="entry name" value="Purine and uridine phosphorylases"/>
    <property type="match status" value="1"/>
</dbReference>
<gene>
    <name evidence="3" type="primary">pfs</name>
    <name evidence="3" type="ORF">Q31a_62190</name>
</gene>
<dbReference type="GO" id="GO:0008782">
    <property type="term" value="F:adenosylhomocysteine nucleosidase activity"/>
    <property type="evidence" value="ECO:0007669"/>
    <property type="project" value="TreeGrafter"/>
</dbReference>
<keyword evidence="4" id="KW-1185">Reference proteome</keyword>
<reference evidence="3 4" key="1">
    <citation type="submission" date="2019-02" db="EMBL/GenBank/DDBJ databases">
        <title>Deep-cultivation of Planctomycetes and their phenomic and genomic characterization uncovers novel biology.</title>
        <authorList>
            <person name="Wiegand S."/>
            <person name="Jogler M."/>
            <person name="Boedeker C."/>
            <person name="Pinto D."/>
            <person name="Vollmers J."/>
            <person name="Rivas-Marin E."/>
            <person name="Kohn T."/>
            <person name="Peeters S.H."/>
            <person name="Heuer A."/>
            <person name="Rast P."/>
            <person name="Oberbeckmann S."/>
            <person name="Bunk B."/>
            <person name="Jeske O."/>
            <person name="Meyerdierks A."/>
            <person name="Storesund J.E."/>
            <person name="Kallscheuer N."/>
            <person name="Luecker S."/>
            <person name="Lage O.M."/>
            <person name="Pohl T."/>
            <person name="Merkel B.J."/>
            <person name="Hornburger P."/>
            <person name="Mueller R.-W."/>
            <person name="Bruemmer F."/>
            <person name="Labrenz M."/>
            <person name="Spormann A.M."/>
            <person name="Op den Camp H."/>
            <person name="Overmann J."/>
            <person name="Amann R."/>
            <person name="Jetten M.S.M."/>
            <person name="Mascher T."/>
            <person name="Medema M.H."/>
            <person name="Devos D.P."/>
            <person name="Kaster A.-K."/>
            <person name="Ovreas L."/>
            <person name="Rohde M."/>
            <person name="Galperin M.Y."/>
            <person name="Jogler C."/>
        </authorList>
    </citation>
    <scope>NUCLEOTIDE SEQUENCE [LARGE SCALE GENOMIC DNA]</scope>
    <source>
        <strain evidence="3 4">Q31a</strain>
    </source>
</reference>
<dbReference type="GO" id="GO:0008930">
    <property type="term" value="F:methylthioadenosine nucleosidase activity"/>
    <property type="evidence" value="ECO:0007669"/>
    <property type="project" value="TreeGrafter"/>
</dbReference>
<dbReference type="PANTHER" id="PTHR46832">
    <property type="entry name" value="5'-METHYLTHIOADENOSINE/S-ADENOSYLHOMOCYSTEINE NUCLEOSIDASE"/>
    <property type="match status" value="1"/>
</dbReference>
<dbReference type="AlphaFoldDB" id="A0A518GGU9"/>